<evidence type="ECO:0000313" key="2">
    <source>
        <dbReference type="EMBL" id="MBR7747507.1"/>
    </source>
</evidence>
<keyword evidence="3" id="KW-1185">Reference proteome</keyword>
<dbReference type="AlphaFoldDB" id="A0A941DJU3"/>
<organism evidence="2 3">
    <name type="scientific">Undibacterium baiyunense</name>
    <dbReference type="NCBI Taxonomy" id="2828731"/>
    <lineage>
        <taxon>Bacteria</taxon>
        <taxon>Pseudomonadati</taxon>
        <taxon>Pseudomonadota</taxon>
        <taxon>Betaproteobacteria</taxon>
        <taxon>Burkholderiales</taxon>
        <taxon>Oxalobacteraceae</taxon>
        <taxon>Undibacterium</taxon>
    </lineage>
</organism>
<feature type="transmembrane region" description="Helical" evidence="1">
    <location>
        <begin position="21"/>
        <end position="40"/>
    </location>
</feature>
<dbReference type="EMBL" id="JAGSPM010000007">
    <property type="protein sequence ID" value="MBR7747507.1"/>
    <property type="molecule type" value="Genomic_DNA"/>
</dbReference>
<dbReference type="Proteomes" id="UP000680158">
    <property type="component" value="Unassembled WGS sequence"/>
</dbReference>
<protein>
    <recommendedName>
        <fullName evidence="4">MSHA biogenesis protein MshJ</fullName>
    </recommendedName>
</protein>
<evidence type="ECO:0000313" key="3">
    <source>
        <dbReference type="Proteomes" id="UP000680158"/>
    </source>
</evidence>
<evidence type="ECO:0008006" key="4">
    <source>
        <dbReference type="Google" id="ProtNLM"/>
    </source>
</evidence>
<reference evidence="2 3" key="1">
    <citation type="submission" date="2021-04" db="EMBL/GenBank/DDBJ databases">
        <title>novel species isolated from subtropical streams in China.</title>
        <authorList>
            <person name="Lu H."/>
        </authorList>
    </citation>
    <scope>NUCLEOTIDE SEQUENCE [LARGE SCALE GENOMIC DNA]</scope>
    <source>
        <strain evidence="2 3">BYS107W</strain>
    </source>
</reference>
<gene>
    <name evidence="2" type="ORF">KDM92_13020</name>
</gene>
<accession>A0A941DJU3</accession>
<sequence>MKRIWSSLLAKIDALSMRERAILFALCSVGVLLLGFTFLIEPQLKLQKTFKTQQQTHQTQIRVLQGELTQLSSSMQQDPDADVKARLAEAKARLALMDADLSNLHKKLVAPDKMDTLLQNILKRNKRLQLISLKSLPVMNLFELEKPTEGAATAQTTAQASAKVTTEVNQVTLNKLTTINPDELSIYKHEVELVLEGNYLDMLAYTKDLESMPEQVYWSRANLQVIEYPKARLSLQIFTLSLERKWLNL</sequence>
<keyword evidence="1" id="KW-1133">Transmembrane helix</keyword>
<proteinExistence type="predicted"/>
<comment type="caution">
    <text evidence="2">The sequence shown here is derived from an EMBL/GenBank/DDBJ whole genome shotgun (WGS) entry which is preliminary data.</text>
</comment>
<name>A0A941DJU3_9BURK</name>
<keyword evidence="1" id="KW-0812">Transmembrane</keyword>
<evidence type="ECO:0000256" key="1">
    <source>
        <dbReference type="SAM" id="Phobius"/>
    </source>
</evidence>
<keyword evidence="1" id="KW-0472">Membrane</keyword>